<keyword evidence="1" id="KW-0732">Signal</keyword>
<feature type="chain" id="PRO_5035742083" evidence="1">
    <location>
        <begin position="19"/>
        <end position="188"/>
    </location>
</feature>
<dbReference type="EMBL" id="CAJJDP010000062">
    <property type="protein sequence ID" value="CAD8174433.1"/>
    <property type="molecule type" value="Genomic_DNA"/>
</dbReference>
<protein>
    <submittedName>
        <fullName evidence="2">Uncharacterized protein</fullName>
    </submittedName>
</protein>
<dbReference type="Proteomes" id="UP000683925">
    <property type="component" value="Unassembled WGS sequence"/>
</dbReference>
<evidence type="ECO:0000313" key="3">
    <source>
        <dbReference type="Proteomes" id="UP000683925"/>
    </source>
</evidence>
<organism evidence="2 3">
    <name type="scientific">Paramecium octaurelia</name>
    <dbReference type="NCBI Taxonomy" id="43137"/>
    <lineage>
        <taxon>Eukaryota</taxon>
        <taxon>Sar</taxon>
        <taxon>Alveolata</taxon>
        <taxon>Ciliophora</taxon>
        <taxon>Intramacronucleata</taxon>
        <taxon>Oligohymenophorea</taxon>
        <taxon>Peniculida</taxon>
        <taxon>Parameciidae</taxon>
        <taxon>Paramecium</taxon>
    </lineage>
</organism>
<evidence type="ECO:0000256" key="1">
    <source>
        <dbReference type="SAM" id="SignalP"/>
    </source>
</evidence>
<comment type="caution">
    <text evidence="2">The sequence shown here is derived from an EMBL/GenBank/DDBJ whole genome shotgun (WGS) entry which is preliminary data.</text>
</comment>
<keyword evidence="3" id="KW-1185">Reference proteome</keyword>
<proteinExistence type="predicted"/>
<dbReference type="AlphaFoldDB" id="A0A8S1VD35"/>
<sequence>MKILFLFTLLDIFGLISSPAWDANAKFSQNDLYILREKSILRGHYKDVASESNGALLSSARRNSFYRPNIDNSPLRNSLYFSDIDATAHTFIGLHESIIIEFLQVYEINTIRFWMLDHDIRRVANMQIFVIGVNRTTESLIYEGDVQPAVHSLKFPDQLVSKVKFYNKDGNVIDIYMSIIKIQAYYSF</sequence>
<gene>
    <name evidence="2" type="ORF">POCTA_138.1.T0630298</name>
</gene>
<name>A0A8S1VD35_PAROT</name>
<reference evidence="2" key="1">
    <citation type="submission" date="2021-01" db="EMBL/GenBank/DDBJ databases">
        <authorList>
            <consortium name="Genoscope - CEA"/>
            <person name="William W."/>
        </authorList>
    </citation>
    <scope>NUCLEOTIDE SEQUENCE</scope>
</reference>
<evidence type="ECO:0000313" key="2">
    <source>
        <dbReference type="EMBL" id="CAD8174433.1"/>
    </source>
</evidence>
<dbReference type="OMA" id="SPAWDAN"/>
<dbReference type="OrthoDB" id="297106at2759"/>
<feature type="signal peptide" evidence="1">
    <location>
        <begin position="1"/>
        <end position="18"/>
    </location>
</feature>
<accession>A0A8S1VD35</accession>